<evidence type="ECO:0000256" key="4">
    <source>
        <dbReference type="ARBA" id="ARBA00022485"/>
    </source>
</evidence>
<dbReference type="OrthoDB" id="9768064at2"/>
<organism evidence="12 13">
    <name type="scientific">Syntrophotalea acetylenivorans</name>
    <dbReference type="NCBI Taxonomy" id="1842532"/>
    <lineage>
        <taxon>Bacteria</taxon>
        <taxon>Pseudomonadati</taxon>
        <taxon>Thermodesulfobacteriota</taxon>
        <taxon>Desulfuromonadia</taxon>
        <taxon>Desulfuromonadales</taxon>
        <taxon>Syntrophotaleaceae</taxon>
        <taxon>Syntrophotalea</taxon>
    </lineage>
</organism>
<dbReference type="GO" id="GO:0046872">
    <property type="term" value="F:metal ion binding"/>
    <property type="evidence" value="ECO:0007669"/>
    <property type="project" value="UniProtKB-KW"/>
</dbReference>
<dbReference type="CDD" id="cd01335">
    <property type="entry name" value="Radical_SAM"/>
    <property type="match status" value="1"/>
</dbReference>
<accession>A0A1L3GPB6</accession>
<dbReference type="Proteomes" id="UP000182517">
    <property type="component" value="Chromosome"/>
</dbReference>
<evidence type="ECO:0000256" key="5">
    <source>
        <dbReference type="ARBA" id="ARBA00022691"/>
    </source>
</evidence>
<dbReference type="NCBIfam" id="TIGR00238">
    <property type="entry name" value="KamA family radical SAM protein"/>
    <property type="match status" value="1"/>
</dbReference>
<dbReference type="SFLD" id="SFLDG01070">
    <property type="entry name" value="PLP-dependent"/>
    <property type="match status" value="1"/>
</dbReference>
<dbReference type="SUPFAM" id="SSF102114">
    <property type="entry name" value="Radical SAM enzymes"/>
    <property type="match status" value="1"/>
</dbReference>
<dbReference type="KEGG" id="pef:A7E78_07825"/>
<evidence type="ECO:0000256" key="1">
    <source>
        <dbReference type="ARBA" id="ARBA00001933"/>
    </source>
</evidence>
<dbReference type="GO" id="GO:0051539">
    <property type="term" value="F:4 iron, 4 sulfur cluster binding"/>
    <property type="evidence" value="ECO:0007669"/>
    <property type="project" value="UniProtKB-KW"/>
</dbReference>
<keyword evidence="5" id="KW-0949">S-adenosyl-L-methionine</keyword>
<proteinExistence type="inferred from homology"/>
<evidence type="ECO:0000256" key="2">
    <source>
        <dbReference type="ARBA" id="ARBA00001966"/>
    </source>
</evidence>
<dbReference type="InterPro" id="IPR003739">
    <property type="entry name" value="Lys_aminomutase/Glu_NH3_mut"/>
</dbReference>
<dbReference type="RefSeq" id="WP_072283720.1">
    <property type="nucleotide sequence ID" value="NZ_CP015519.1"/>
</dbReference>
<evidence type="ECO:0000313" key="12">
    <source>
        <dbReference type="EMBL" id="APG27753.1"/>
    </source>
</evidence>
<evidence type="ECO:0000256" key="7">
    <source>
        <dbReference type="ARBA" id="ARBA00022898"/>
    </source>
</evidence>
<keyword evidence="9 10" id="KW-0411">Iron-sulfur</keyword>
<evidence type="ECO:0000256" key="10">
    <source>
        <dbReference type="PIRSR" id="PIRSR004911-1"/>
    </source>
</evidence>
<comment type="cofactor">
    <cofactor evidence="1">
        <name>pyridoxal 5'-phosphate</name>
        <dbReference type="ChEBI" id="CHEBI:597326"/>
    </cofactor>
</comment>
<dbReference type="InterPro" id="IPR013785">
    <property type="entry name" value="Aldolase_TIM"/>
</dbReference>
<keyword evidence="6 10" id="KW-0479">Metal-binding</keyword>
<protein>
    <submittedName>
        <fullName evidence="12">KamA family radical SAM protein</fullName>
    </submittedName>
</protein>
<keyword evidence="4 10" id="KW-0004">4Fe-4S</keyword>
<dbReference type="STRING" id="1842532.A7E78_07825"/>
<evidence type="ECO:0000256" key="8">
    <source>
        <dbReference type="ARBA" id="ARBA00023004"/>
    </source>
</evidence>
<dbReference type="PANTHER" id="PTHR30538">
    <property type="entry name" value="LYSINE 2,3-AMINOMUTASE-RELATED"/>
    <property type="match status" value="1"/>
</dbReference>
<comment type="similarity">
    <text evidence="3">Belongs to the radical SAM superfamily. KamA family.</text>
</comment>
<dbReference type="Pfam" id="PF04055">
    <property type="entry name" value="Radical_SAM"/>
    <property type="match status" value="1"/>
</dbReference>
<feature type="binding site" evidence="10">
    <location>
        <position position="109"/>
    </location>
    <ligand>
        <name>[4Fe-4S] cluster</name>
        <dbReference type="ChEBI" id="CHEBI:49883"/>
        <note>4Fe-4S-S-AdoMet</note>
    </ligand>
</feature>
<dbReference type="Gene3D" id="3.20.20.70">
    <property type="entry name" value="Aldolase class I"/>
    <property type="match status" value="1"/>
</dbReference>
<dbReference type="EMBL" id="CP015519">
    <property type="protein sequence ID" value="APG27753.1"/>
    <property type="molecule type" value="Genomic_DNA"/>
</dbReference>
<dbReference type="InterPro" id="IPR058240">
    <property type="entry name" value="rSAM_sf"/>
</dbReference>
<sequence length="373" mass="42715">MTKTKYLNKLSQVSQLADIPAAELRKLEEVEQRYAFRSNEYYHSLIDWNDPQDPIRRIVIPHKDELERWGQLDASGEHNYAKTRGLEHKYPDTALLLTSDVCGGLCRFCFRKRLFMADNNEVNRDVSAGLEYIRNHPEINNVLLTGGDPLLLSTRNLETIISELRTIDHVQIIRIGSKLPAFNPFRILDDPDLLRMLKQYSLPERRIYLMAQFNHPRELTPEAVQALTQIREAGVAVMNQTPLIRGVNDDAATLTELLNKLSYMGVSPYYVFQCRPTEGNSAYTVPIEEGYQIFSEAISKCSGLARRCRYSMSHVSGKIEVVGMTAEQIFFRYHRPADLDQNPGEIIACTRNPDSYWFDDYMDDGPAAVANCR</sequence>
<keyword evidence="13" id="KW-1185">Reference proteome</keyword>
<gene>
    <name evidence="12" type="ORF">A7E78_07825</name>
</gene>
<dbReference type="PROSITE" id="PS51918">
    <property type="entry name" value="RADICAL_SAM"/>
    <property type="match status" value="1"/>
</dbReference>
<evidence type="ECO:0000259" key="11">
    <source>
        <dbReference type="PROSITE" id="PS51918"/>
    </source>
</evidence>
<keyword evidence="7" id="KW-0663">Pyridoxal phosphate</keyword>
<feature type="binding site" evidence="10">
    <location>
        <position position="106"/>
    </location>
    <ligand>
        <name>[4Fe-4S] cluster</name>
        <dbReference type="ChEBI" id="CHEBI:49883"/>
        <note>4Fe-4S-S-AdoMet</note>
    </ligand>
</feature>
<reference evidence="12 13" key="1">
    <citation type="journal article" date="2017" name="Genome Announc.">
        <title>Complete Genome Sequences of Two Acetylene-Fermenting Pelobacter acetylenicus Strains.</title>
        <authorList>
            <person name="Sutton J.M."/>
            <person name="Baesman S.M."/>
            <person name="Fierst J.L."/>
            <person name="Poret-Peterson A.T."/>
            <person name="Oremland R.S."/>
            <person name="Dunlap D.S."/>
            <person name="Akob D.M."/>
        </authorList>
    </citation>
    <scope>NUCLEOTIDE SEQUENCE [LARGE SCALE GENOMIC DNA]</scope>
    <source>
        <strain evidence="12 13">SFB93</strain>
    </source>
</reference>
<dbReference type="SFLD" id="SFLDS00029">
    <property type="entry name" value="Radical_SAM"/>
    <property type="match status" value="1"/>
</dbReference>
<evidence type="ECO:0000256" key="6">
    <source>
        <dbReference type="ARBA" id="ARBA00022723"/>
    </source>
</evidence>
<evidence type="ECO:0000256" key="3">
    <source>
        <dbReference type="ARBA" id="ARBA00008703"/>
    </source>
</evidence>
<evidence type="ECO:0000313" key="13">
    <source>
        <dbReference type="Proteomes" id="UP000182517"/>
    </source>
</evidence>
<evidence type="ECO:0000256" key="9">
    <source>
        <dbReference type="ARBA" id="ARBA00023014"/>
    </source>
</evidence>
<dbReference type="PIRSF" id="PIRSF004911">
    <property type="entry name" value="DUF160"/>
    <property type="match status" value="1"/>
</dbReference>
<name>A0A1L3GPB6_9BACT</name>
<feature type="binding site" evidence="10">
    <location>
        <position position="102"/>
    </location>
    <ligand>
        <name>[4Fe-4S] cluster</name>
        <dbReference type="ChEBI" id="CHEBI:49883"/>
        <note>4Fe-4S-S-AdoMet</note>
    </ligand>
</feature>
<dbReference type="GO" id="GO:0003824">
    <property type="term" value="F:catalytic activity"/>
    <property type="evidence" value="ECO:0007669"/>
    <property type="project" value="InterPro"/>
</dbReference>
<comment type="cofactor">
    <cofactor evidence="2">
        <name>[4Fe-4S] cluster</name>
        <dbReference type="ChEBI" id="CHEBI:49883"/>
    </cofactor>
</comment>
<dbReference type="PANTHER" id="PTHR30538:SF0">
    <property type="entry name" value="L-LYSINE 2,3-AMINOMUTASE AQ_1632-RELATED"/>
    <property type="match status" value="1"/>
</dbReference>
<dbReference type="InterPro" id="IPR007197">
    <property type="entry name" value="rSAM"/>
</dbReference>
<keyword evidence="8" id="KW-0408">Iron</keyword>
<feature type="domain" description="Radical SAM core" evidence="11">
    <location>
        <begin position="88"/>
        <end position="304"/>
    </location>
</feature>
<dbReference type="AlphaFoldDB" id="A0A1L3GPB6"/>